<evidence type="ECO:0000256" key="2">
    <source>
        <dbReference type="ARBA" id="ARBA00023125"/>
    </source>
</evidence>
<evidence type="ECO:0000256" key="3">
    <source>
        <dbReference type="ARBA" id="ARBA00023163"/>
    </source>
</evidence>
<dbReference type="InterPro" id="IPR018062">
    <property type="entry name" value="HTH_AraC-typ_CS"/>
</dbReference>
<evidence type="ECO:0000256" key="4">
    <source>
        <dbReference type="SAM" id="MobiDB-lite"/>
    </source>
</evidence>
<evidence type="ECO:0000259" key="5">
    <source>
        <dbReference type="PROSITE" id="PS01124"/>
    </source>
</evidence>
<comment type="caution">
    <text evidence="6">The sequence shown here is derived from an EMBL/GenBank/DDBJ whole genome shotgun (WGS) entry which is preliminary data.</text>
</comment>
<dbReference type="CDD" id="cd06995">
    <property type="entry name" value="cupin_YkgD-like_N"/>
    <property type="match status" value="1"/>
</dbReference>
<dbReference type="SMART" id="SM00342">
    <property type="entry name" value="HTH_ARAC"/>
    <property type="match status" value="1"/>
</dbReference>
<keyword evidence="3" id="KW-0804">Transcription</keyword>
<sequence length="331" mass="35471">MDWLSRLFEMMPVRGRLDIRCSYSVPWRIEQGPGVTNEIPYHAVLAGSAILDDPAGGRPLLLKTGDILLLPGNPRHVMHDGSGAAPLPPRNRAAQNFTISENLGSDERLDLLCGHFAIASPHDRLLRSYLPPRLVVHAGARTGKGTAAQLAGLVSLMRSETADDHLGGRAMLDALSTAMFALVLRLASESDDGSRGLLALVGDPRLAPAVAAMFNQPARAWSLPELARLCNMSRATLARQFQEKLGRSPSDLLTDIRMTLAANELKKSSLSTGAVAEMAGYQSEAAFQRAFKSHMGVTPAQWRKARPPEQEVSLESAAPADRNGSSSAVGA</sequence>
<organism evidence="6 7">
    <name type="scientific">Bradyrhizobium elkanii</name>
    <dbReference type="NCBI Taxonomy" id="29448"/>
    <lineage>
        <taxon>Bacteria</taxon>
        <taxon>Pseudomonadati</taxon>
        <taxon>Pseudomonadota</taxon>
        <taxon>Alphaproteobacteria</taxon>
        <taxon>Hyphomicrobiales</taxon>
        <taxon>Nitrobacteraceae</taxon>
        <taxon>Bradyrhizobium</taxon>
    </lineage>
</organism>
<dbReference type="SUPFAM" id="SSF46689">
    <property type="entry name" value="Homeodomain-like"/>
    <property type="match status" value="2"/>
</dbReference>
<evidence type="ECO:0000313" key="7">
    <source>
        <dbReference type="Proteomes" id="UP000305095"/>
    </source>
</evidence>
<dbReference type="GO" id="GO:0043565">
    <property type="term" value="F:sequence-specific DNA binding"/>
    <property type="evidence" value="ECO:0007669"/>
    <property type="project" value="InterPro"/>
</dbReference>
<dbReference type="RefSeq" id="WP_137476284.1">
    <property type="nucleotide sequence ID" value="NZ_SZZP01000001.1"/>
</dbReference>
<dbReference type="AlphaFoldDB" id="A0A4V6Y7F9"/>
<dbReference type="PANTHER" id="PTHR46796">
    <property type="entry name" value="HTH-TYPE TRANSCRIPTIONAL ACTIVATOR RHAS-RELATED"/>
    <property type="match status" value="1"/>
</dbReference>
<dbReference type="InterPro" id="IPR032783">
    <property type="entry name" value="AraC_lig"/>
</dbReference>
<feature type="domain" description="HTH araC/xylS-type" evidence="5">
    <location>
        <begin position="204"/>
        <end position="305"/>
    </location>
</feature>
<accession>A0A4V6Y7F9</accession>
<dbReference type="Proteomes" id="UP000305095">
    <property type="component" value="Unassembled WGS sequence"/>
</dbReference>
<dbReference type="InterPro" id="IPR018060">
    <property type="entry name" value="HTH_AraC"/>
</dbReference>
<name>A0A4V6Y7F9_BRAEL</name>
<protein>
    <submittedName>
        <fullName evidence="6">AraC family transcriptional regulator</fullName>
    </submittedName>
</protein>
<dbReference type="Gene3D" id="1.10.10.60">
    <property type="entry name" value="Homeodomain-like"/>
    <property type="match status" value="1"/>
</dbReference>
<dbReference type="Pfam" id="PF12833">
    <property type="entry name" value="HTH_18"/>
    <property type="match status" value="1"/>
</dbReference>
<reference evidence="6 7" key="1">
    <citation type="submission" date="2019-05" db="EMBL/GenBank/DDBJ databases">
        <title>Draft Genome of Bradyrhizobium elkanii strain SEMIA 938, Used in Commercial Inoculants for Lupinus spp. in Brazil.</title>
        <authorList>
            <person name="Hungria M."/>
            <person name="Delamuta J.R.M."/>
            <person name="Ribeiro R.A."/>
            <person name="Nogueira M.A."/>
        </authorList>
    </citation>
    <scope>NUCLEOTIDE SEQUENCE [LARGE SCALE GENOMIC DNA]</scope>
    <source>
        <strain evidence="6 7">Semia 938</strain>
    </source>
</reference>
<dbReference type="Pfam" id="PF12852">
    <property type="entry name" value="Cupin_6"/>
    <property type="match status" value="1"/>
</dbReference>
<dbReference type="GO" id="GO:0003700">
    <property type="term" value="F:DNA-binding transcription factor activity"/>
    <property type="evidence" value="ECO:0007669"/>
    <property type="project" value="InterPro"/>
</dbReference>
<dbReference type="PROSITE" id="PS00041">
    <property type="entry name" value="HTH_ARAC_FAMILY_1"/>
    <property type="match status" value="1"/>
</dbReference>
<dbReference type="PROSITE" id="PS01124">
    <property type="entry name" value="HTH_ARAC_FAMILY_2"/>
    <property type="match status" value="1"/>
</dbReference>
<evidence type="ECO:0000256" key="1">
    <source>
        <dbReference type="ARBA" id="ARBA00023015"/>
    </source>
</evidence>
<dbReference type="InterPro" id="IPR050204">
    <property type="entry name" value="AraC_XylS_family_regulators"/>
</dbReference>
<dbReference type="PANTHER" id="PTHR46796:SF7">
    <property type="entry name" value="ARAC FAMILY TRANSCRIPTIONAL REGULATOR"/>
    <property type="match status" value="1"/>
</dbReference>
<feature type="region of interest" description="Disordered" evidence="4">
    <location>
        <begin position="298"/>
        <end position="331"/>
    </location>
</feature>
<evidence type="ECO:0000313" key="6">
    <source>
        <dbReference type="EMBL" id="TKV83705.1"/>
    </source>
</evidence>
<keyword evidence="1" id="KW-0805">Transcription regulation</keyword>
<keyword evidence="2" id="KW-0238">DNA-binding</keyword>
<dbReference type="EMBL" id="SZZP01000001">
    <property type="protein sequence ID" value="TKV83705.1"/>
    <property type="molecule type" value="Genomic_DNA"/>
</dbReference>
<gene>
    <name evidence="6" type="ORF">FDV58_00390</name>
</gene>
<proteinExistence type="predicted"/>
<dbReference type="InterPro" id="IPR009057">
    <property type="entry name" value="Homeodomain-like_sf"/>
</dbReference>